<sequence>MNISTNRYIGTCVYILLATGLLGGHTAHASLTVCKSGCDYTDIQDAVTDASDGEIIQIQQGIFTGPVTIENKNLTLRGAGSGMTIIDRGPSVNSDPPPPTIVVSCTHSNHEINISNVTISGEAPFQGSGGGGLVNESCNVKLVNTLITNNARRINGNSTHNGI</sequence>
<evidence type="ECO:0000313" key="3">
    <source>
        <dbReference type="Proteomes" id="UP000185062"/>
    </source>
</evidence>
<dbReference type="InterPro" id="IPR011050">
    <property type="entry name" value="Pectin_lyase_fold/virulence"/>
</dbReference>
<proteinExistence type="predicted"/>
<evidence type="ECO:0008006" key="4">
    <source>
        <dbReference type="Google" id="ProtNLM"/>
    </source>
</evidence>
<keyword evidence="1" id="KW-0732">Signal</keyword>
<dbReference type="Gene3D" id="2.160.20.10">
    <property type="entry name" value="Single-stranded right-handed beta-helix, Pectin lyase-like"/>
    <property type="match status" value="1"/>
</dbReference>
<dbReference type="InterPro" id="IPR012334">
    <property type="entry name" value="Pectin_lyas_fold"/>
</dbReference>
<dbReference type="Proteomes" id="UP000185062">
    <property type="component" value="Unassembled WGS sequence"/>
</dbReference>
<gene>
    <name evidence="2" type="ORF">SAMN02743940_0982</name>
</gene>
<evidence type="ECO:0000256" key="1">
    <source>
        <dbReference type="SAM" id="SignalP"/>
    </source>
</evidence>
<organism evidence="2 3">
    <name type="scientific">Nitrosomonas cryotolerans ATCC 49181</name>
    <dbReference type="NCBI Taxonomy" id="1131553"/>
    <lineage>
        <taxon>Bacteria</taxon>
        <taxon>Pseudomonadati</taxon>
        <taxon>Pseudomonadota</taxon>
        <taxon>Betaproteobacteria</taxon>
        <taxon>Nitrosomonadales</taxon>
        <taxon>Nitrosomonadaceae</taxon>
        <taxon>Nitrosomonas</taxon>
    </lineage>
</organism>
<feature type="chain" id="PRO_5009936308" description="Right handed beta helix region" evidence="1">
    <location>
        <begin position="30"/>
        <end position="163"/>
    </location>
</feature>
<name>A0A1N6H258_9PROT</name>
<dbReference type="AlphaFoldDB" id="A0A1N6H258"/>
<protein>
    <recommendedName>
        <fullName evidence="4">Right handed beta helix region</fullName>
    </recommendedName>
</protein>
<dbReference type="EMBL" id="FSRO01000001">
    <property type="protein sequence ID" value="SIO13883.1"/>
    <property type="molecule type" value="Genomic_DNA"/>
</dbReference>
<dbReference type="RefSeq" id="WP_028462561.1">
    <property type="nucleotide sequence ID" value="NZ_FSRO01000001.1"/>
</dbReference>
<keyword evidence="3" id="KW-1185">Reference proteome</keyword>
<reference evidence="2 3" key="1">
    <citation type="submission" date="2016-12" db="EMBL/GenBank/DDBJ databases">
        <authorList>
            <person name="Song W.-J."/>
            <person name="Kurnit D.M."/>
        </authorList>
    </citation>
    <scope>NUCLEOTIDE SEQUENCE [LARGE SCALE GENOMIC DNA]</scope>
    <source>
        <strain evidence="2 3">ATCC 49181</strain>
    </source>
</reference>
<accession>A0A1N6H258</accession>
<feature type="signal peptide" evidence="1">
    <location>
        <begin position="1"/>
        <end position="29"/>
    </location>
</feature>
<evidence type="ECO:0000313" key="2">
    <source>
        <dbReference type="EMBL" id="SIO13883.1"/>
    </source>
</evidence>
<dbReference type="SUPFAM" id="SSF51126">
    <property type="entry name" value="Pectin lyase-like"/>
    <property type="match status" value="1"/>
</dbReference>